<dbReference type="Gene3D" id="1.10.3720.10">
    <property type="entry name" value="MetI-like"/>
    <property type="match status" value="1"/>
</dbReference>
<evidence type="ECO:0000259" key="8">
    <source>
        <dbReference type="PROSITE" id="PS50928"/>
    </source>
</evidence>
<protein>
    <submittedName>
        <fullName evidence="9">Methionine ABC transporter permease protein</fullName>
    </submittedName>
</protein>
<evidence type="ECO:0000313" key="9">
    <source>
        <dbReference type="EMBL" id="CAG5080587.1"/>
    </source>
</evidence>
<organism evidence="9 10">
    <name type="scientific">Thermobacillus xylanilyticus</name>
    <dbReference type="NCBI Taxonomy" id="76633"/>
    <lineage>
        <taxon>Bacteria</taxon>
        <taxon>Bacillati</taxon>
        <taxon>Bacillota</taxon>
        <taxon>Bacilli</taxon>
        <taxon>Bacillales</taxon>
        <taxon>Paenibacillaceae</taxon>
        <taxon>Thermobacillus</taxon>
    </lineage>
</organism>
<feature type="domain" description="ABC transmembrane type-1" evidence="8">
    <location>
        <begin position="15"/>
        <end position="209"/>
    </location>
</feature>
<keyword evidence="3" id="KW-1003">Cell membrane</keyword>
<dbReference type="Pfam" id="PF00528">
    <property type="entry name" value="BPD_transp_1"/>
    <property type="match status" value="1"/>
</dbReference>
<evidence type="ECO:0000256" key="7">
    <source>
        <dbReference type="RuleBase" id="RU363032"/>
    </source>
</evidence>
<comment type="similarity">
    <text evidence="7">Belongs to the binding-protein-dependent transport system permease family.</text>
</comment>
<dbReference type="PANTHER" id="PTHR30450:SF1">
    <property type="entry name" value="D-METHIONINE TRANSPORT SYSTEM PERMEASE PROTEIN METI-RELATED"/>
    <property type="match status" value="1"/>
</dbReference>
<dbReference type="InterPro" id="IPR051322">
    <property type="entry name" value="AA_ABC_Transporter_Permease"/>
</dbReference>
<gene>
    <name evidence="9" type="primary">txxe 777-metP</name>
    <name evidence="9" type="ORF">TXXE_04260</name>
</gene>
<dbReference type="InterPro" id="IPR000515">
    <property type="entry name" value="MetI-like"/>
</dbReference>
<comment type="caution">
    <text evidence="9">The sequence shown here is derived from an EMBL/GenBank/DDBJ whole genome shotgun (WGS) entry which is preliminary data.</text>
</comment>
<keyword evidence="2 7" id="KW-0813">Transport</keyword>
<dbReference type="InterPro" id="IPR035906">
    <property type="entry name" value="MetI-like_sf"/>
</dbReference>
<dbReference type="Proteomes" id="UP000681526">
    <property type="component" value="Unassembled WGS sequence"/>
</dbReference>
<accession>A0ABM8V181</accession>
<evidence type="ECO:0000313" key="10">
    <source>
        <dbReference type="Proteomes" id="UP000681526"/>
    </source>
</evidence>
<proteinExistence type="inferred from homology"/>
<evidence type="ECO:0000256" key="2">
    <source>
        <dbReference type="ARBA" id="ARBA00022448"/>
    </source>
</evidence>
<feature type="transmembrane region" description="Helical" evidence="7">
    <location>
        <begin position="190"/>
        <end position="208"/>
    </location>
</feature>
<feature type="transmembrane region" description="Helical" evidence="7">
    <location>
        <begin position="54"/>
        <end position="77"/>
    </location>
</feature>
<dbReference type="SUPFAM" id="SSF161098">
    <property type="entry name" value="MetI-like"/>
    <property type="match status" value="1"/>
</dbReference>
<feature type="transmembrane region" description="Helical" evidence="7">
    <location>
        <begin position="83"/>
        <end position="106"/>
    </location>
</feature>
<evidence type="ECO:0000256" key="3">
    <source>
        <dbReference type="ARBA" id="ARBA00022475"/>
    </source>
</evidence>
<dbReference type="PANTHER" id="PTHR30450">
    <property type="entry name" value="ABC TRANSPORTER PERMEASE"/>
    <property type="match status" value="1"/>
</dbReference>
<evidence type="ECO:0000256" key="1">
    <source>
        <dbReference type="ARBA" id="ARBA00004651"/>
    </source>
</evidence>
<dbReference type="EMBL" id="CAJRAY010000019">
    <property type="protein sequence ID" value="CAG5080587.1"/>
    <property type="molecule type" value="Genomic_DNA"/>
</dbReference>
<evidence type="ECO:0000256" key="5">
    <source>
        <dbReference type="ARBA" id="ARBA00022989"/>
    </source>
</evidence>
<keyword evidence="6 7" id="KW-0472">Membrane</keyword>
<keyword evidence="10" id="KW-1185">Reference proteome</keyword>
<feature type="transmembrane region" description="Helical" evidence="7">
    <location>
        <begin position="20"/>
        <end position="42"/>
    </location>
</feature>
<evidence type="ECO:0000256" key="6">
    <source>
        <dbReference type="ARBA" id="ARBA00023136"/>
    </source>
</evidence>
<sequence>MSYDEIPWPIIWQAARETLVMLGASLALSVPIGLVIGVLVFLTSPGQFWQQIWVNRLLSLIVNVTRSVPFVIMMIYVMPITRWLVGTSIGMKGAIPPLVIAAAPFFARMTEIALREVDRGVIEAAEAMGTPRLLIIWRVLLREARTGLIAGVTVTAVNLVSYTAMSGVIGGGGLGDLAIRYGYQRFRSDVMLVTVVLLVILVQLLQSFGDRLVQRLSRNP</sequence>
<name>A0ABM8V181_THEXY</name>
<dbReference type="PROSITE" id="PS50928">
    <property type="entry name" value="ABC_TM1"/>
    <property type="match status" value="1"/>
</dbReference>
<keyword evidence="5 7" id="KW-1133">Transmembrane helix</keyword>
<reference evidence="9 10" key="1">
    <citation type="submission" date="2021-04" db="EMBL/GenBank/DDBJ databases">
        <authorList>
            <person name="Rakotoarivonina H."/>
        </authorList>
    </citation>
    <scope>NUCLEOTIDE SEQUENCE [LARGE SCALE GENOMIC DNA]</scope>
    <source>
        <strain evidence="9 10">XE</strain>
    </source>
</reference>
<dbReference type="CDD" id="cd06261">
    <property type="entry name" value="TM_PBP2"/>
    <property type="match status" value="1"/>
</dbReference>
<keyword evidence="4 7" id="KW-0812">Transmembrane</keyword>
<dbReference type="RefSeq" id="WP_213483620.1">
    <property type="nucleotide sequence ID" value="NZ_CAJRAY010000019.1"/>
</dbReference>
<feature type="transmembrane region" description="Helical" evidence="7">
    <location>
        <begin position="148"/>
        <end position="170"/>
    </location>
</feature>
<comment type="subcellular location">
    <subcellularLocation>
        <location evidence="1 7">Cell membrane</location>
        <topology evidence="1 7">Multi-pass membrane protein</topology>
    </subcellularLocation>
</comment>
<evidence type="ECO:0000256" key="4">
    <source>
        <dbReference type="ARBA" id="ARBA00022692"/>
    </source>
</evidence>